<evidence type="ECO:0000313" key="1">
    <source>
        <dbReference type="EMBL" id="QTH71948.1"/>
    </source>
</evidence>
<keyword evidence="2" id="KW-1185">Reference proteome</keyword>
<sequence length="170" mass="18981">MQIEQGLIRETQLDSALNHSVHQGRRSDFAMMLSMLSQDALDFGQFHLPTSEVEANDKSEAALKKELQIGPQKPLAPETFDMLVSEENAFIVQHFGMTAMQLKECLMPEPLAVRDDKKHIPLNVLDNCELAVRRKIQKTAAYKNAIPMDAAGFYDQLATGEHEAMLNAVA</sequence>
<dbReference type="Proteomes" id="UP000664904">
    <property type="component" value="Chromosome"/>
</dbReference>
<gene>
    <name evidence="1" type="ORF">J5O05_03235</name>
</gene>
<dbReference type="AlphaFoldDB" id="A0A975HLC7"/>
<dbReference type="InterPro" id="IPR021879">
    <property type="entry name" value="VC2046_fam"/>
</dbReference>
<reference evidence="1" key="1">
    <citation type="submission" date="2021-03" db="EMBL/GenBank/DDBJ databases">
        <title>Complete Genome of Pseudoalteromonas xiamenensis STKMTI.2, a new potential marine bacterium producing anti-Vibrio compounds.</title>
        <authorList>
            <person name="Handayani D.P."/>
            <person name="Isnansetyo A."/>
            <person name="Istiqomah I."/>
            <person name="Jumina J."/>
        </authorList>
    </citation>
    <scope>NUCLEOTIDE SEQUENCE</scope>
    <source>
        <strain evidence="1">STKMTI.2</strain>
    </source>
</reference>
<evidence type="ECO:0000313" key="2">
    <source>
        <dbReference type="Proteomes" id="UP000664904"/>
    </source>
</evidence>
<dbReference type="Pfam" id="PF11993">
    <property type="entry name" value="VC2046"/>
    <property type="match status" value="1"/>
</dbReference>
<name>A0A975HLC7_9GAMM</name>
<accession>A0A975HLC7</accession>
<dbReference type="KEGG" id="pxi:J5O05_03235"/>
<protein>
    <submittedName>
        <fullName evidence="1">QueD like 2</fullName>
    </submittedName>
</protein>
<organism evidence="1 2">
    <name type="scientific">Pseudoalteromonas xiamenensis</name>
    <dbReference type="NCBI Taxonomy" id="882626"/>
    <lineage>
        <taxon>Bacteria</taxon>
        <taxon>Pseudomonadati</taxon>
        <taxon>Pseudomonadota</taxon>
        <taxon>Gammaproteobacteria</taxon>
        <taxon>Alteromonadales</taxon>
        <taxon>Pseudoalteromonadaceae</taxon>
        <taxon>Pseudoalteromonas</taxon>
    </lineage>
</organism>
<dbReference type="RefSeq" id="WP_208843571.1">
    <property type="nucleotide sequence ID" value="NZ_CP072133.1"/>
</dbReference>
<proteinExistence type="predicted"/>
<dbReference type="EMBL" id="CP072133">
    <property type="protein sequence ID" value="QTH71948.1"/>
    <property type="molecule type" value="Genomic_DNA"/>
</dbReference>